<evidence type="ECO:0000313" key="4">
    <source>
        <dbReference type="Proteomes" id="UP000234343"/>
    </source>
</evidence>
<evidence type="ECO:0000259" key="2">
    <source>
        <dbReference type="Pfam" id="PF07859"/>
    </source>
</evidence>
<organism evidence="3 4">
    <name type="scientific">Legionella sainthelensi</name>
    <dbReference type="NCBI Taxonomy" id="28087"/>
    <lineage>
        <taxon>Bacteria</taxon>
        <taxon>Pseudomonadati</taxon>
        <taxon>Pseudomonadota</taxon>
        <taxon>Gammaproteobacteria</taxon>
        <taxon>Legionellales</taxon>
        <taxon>Legionellaceae</taxon>
        <taxon>Legionella</taxon>
    </lineage>
</organism>
<protein>
    <submittedName>
        <fullName evidence="3">Lipase</fullName>
    </submittedName>
</protein>
<keyword evidence="1" id="KW-0378">Hydrolase</keyword>
<evidence type="ECO:0000313" key="3">
    <source>
        <dbReference type="EMBL" id="AUH73111.1"/>
    </source>
</evidence>
<accession>A0A2H5FNH1</accession>
<dbReference type="EMBL" id="CP025491">
    <property type="protein sequence ID" value="AUH73111.1"/>
    <property type="molecule type" value="Genomic_DNA"/>
</dbReference>
<dbReference type="Gene3D" id="3.40.50.1820">
    <property type="entry name" value="alpha/beta hydrolase"/>
    <property type="match status" value="1"/>
</dbReference>
<reference evidence="3 4" key="1">
    <citation type="submission" date="2017-12" db="EMBL/GenBank/DDBJ databases">
        <title>Legionella sainthelensi LA01-117, whole genome sequence of a clinical isolate from New Zealand.</title>
        <authorList>
            <person name="Cree S.L."/>
            <person name="Slow S."/>
            <person name="Kennedy M.A."/>
            <person name="Murdoch D.R."/>
            <person name="Biggs P.J."/>
            <person name="Anderson T."/>
        </authorList>
    </citation>
    <scope>NUCLEOTIDE SEQUENCE [LARGE SCALE GENOMIC DNA]</scope>
    <source>
        <strain evidence="3 4">LA01-117</strain>
    </source>
</reference>
<feature type="domain" description="Alpha/beta hydrolase fold-3" evidence="2">
    <location>
        <begin position="84"/>
        <end position="292"/>
    </location>
</feature>
<gene>
    <name evidence="3" type="ORF">CAB17_14420</name>
</gene>
<keyword evidence="4" id="KW-1185">Reference proteome</keyword>
<dbReference type="AlphaFoldDB" id="A0A2H5FNH1"/>
<dbReference type="PANTHER" id="PTHR48081">
    <property type="entry name" value="AB HYDROLASE SUPERFAMILY PROTEIN C4A8.06C"/>
    <property type="match status" value="1"/>
</dbReference>
<evidence type="ECO:0000256" key="1">
    <source>
        <dbReference type="ARBA" id="ARBA00022801"/>
    </source>
</evidence>
<proteinExistence type="predicted"/>
<dbReference type="Proteomes" id="UP000234343">
    <property type="component" value="Chromosome"/>
</dbReference>
<dbReference type="GO" id="GO:0016787">
    <property type="term" value="F:hydrolase activity"/>
    <property type="evidence" value="ECO:0007669"/>
    <property type="project" value="UniProtKB-KW"/>
</dbReference>
<dbReference type="InterPro" id="IPR013094">
    <property type="entry name" value="AB_hydrolase_3"/>
</dbReference>
<dbReference type="SUPFAM" id="SSF53474">
    <property type="entry name" value="alpha/beta-Hydrolases"/>
    <property type="match status" value="1"/>
</dbReference>
<name>A0A2H5FNH1_9GAMM</name>
<dbReference type="InterPro" id="IPR029058">
    <property type="entry name" value="AB_hydrolase_fold"/>
</dbReference>
<dbReference type="KEGG" id="lsh:CAB17_14420"/>
<dbReference type="InterPro" id="IPR050300">
    <property type="entry name" value="GDXG_lipolytic_enzyme"/>
</dbReference>
<dbReference type="RefSeq" id="WP_101900656.1">
    <property type="nucleotide sequence ID" value="NZ_CP025491.2"/>
</dbReference>
<sequence length="320" mass="35107">MKSKTVLDPVVQTFLDQVNSQPGPKFHELTPQQARDAFKQLQTSVSVNKEPVDIEKHELPVGPNGKVSIRILRSPGTLGVLPVLVYVHGGGWVRGDYKMYERLLSALTNGSGAALVFVEFQRAPEGQYPIPIEEVYAVVQWIAENGSQLNLDVSRLAIAGESAGGNIAAAVTLLAKERKGPKIGFQLLLYPVTSATFAQSSYQEFANGYFLSVEAIQCLWDFYCPDVTVRNQPTASPLMATLDQLSGLPPTLIISAECDVTRDECEAYAHKLIEAEVPVLSVRFEATVHAFLMLDALAETQASRGAMALIFYKLRDFFEN</sequence>
<dbReference type="PANTHER" id="PTHR48081:SF8">
    <property type="entry name" value="ALPHA_BETA HYDROLASE FOLD-3 DOMAIN-CONTAINING PROTEIN-RELATED"/>
    <property type="match status" value="1"/>
</dbReference>
<dbReference type="Pfam" id="PF07859">
    <property type="entry name" value="Abhydrolase_3"/>
    <property type="match status" value="1"/>
</dbReference>